<evidence type="ECO:0000256" key="1">
    <source>
        <dbReference type="SAM" id="MobiDB-lite"/>
    </source>
</evidence>
<feature type="region of interest" description="Disordered" evidence="1">
    <location>
        <begin position="16"/>
        <end position="51"/>
    </location>
</feature>
<comment type="caution">
    <text evidence="2">The sequence shown here is derived from an EMBL/GenBank/DDBJ whole genome shotgun (WGS) entry which is preliminary data.</text>
</comment>
<reference evidence="2 3" key="1">
    <citation type="journal article" date="2021" name="Sci. Rep.">
        <title>Chromosome anchoring in Senegalese sole (Solea senegalensis) reveals sex-associated markers and genome rearrangements in flatfish.</title>
        <authorList>
            <person name="Guerrero-Cozar I."/>
            <person name="Gomez-Garrido J."/>
            <person name="Berbel C."/>
            <person name="Martinez-Blanch J.F."/>
            <person name="Alioto T."/>
            <person name="Claros M.G."/>
            <person name="Gagnaire P.A."/>
            <person name="Manchado M."/>
        </authorList>
    </citation>
    <scope>NUCLEOTIDE SEQUENCE [LARGE SCALE GENOMIC DNA]</scope>
    <source>
        <strain evidence="2">Sse05_10M</strain>
    </source>
</reference>
<sequence>MLMLIALNCHCCSLHPPQGQGSDQKAEPTRPRVESLRTRGQDYSPAAAGHL</sequence>
<organism evidence="2 3">
    <name type="scientific">Solea senegalensis</name>
    <name type="common">Senegalese sole</name>
    <dbReference type="NCBI Taxonomy" id="28829"/>
    <lineage>
        <taxon>Eukaryota</taxon>
        <taxon>Metazoa</taxon>
        <taxon>Chordata</taxon>
        <taxon>Craniata</taxon>
        <taxon>Vertebrata</taxon>
        <taxon>Euteleostomi</taxon>
        <taxon>Actinopterygii</taxon>
        <taxon>Neopterygii</taxon>
        <taxon>Teleostei</taxon>
        <taxon>Neoteleostei</taxon>
        <taxon>Acanthomorphata</taxon>
        <taxon>Carangaria</taxon>
        <taxon>Pleuronectiformes</taxon>
        <taxon>Pleuronectoidei</taxon>
        <taxon>Soleidae</taxon>
        <taxon>Solea</taxon>
    </lineage>
</organism>
<dbReference type="EMBL" id="JAGKHQ010000018">
    <property type="protein sequence ID" value="KAG7485497.1"/>
    <property type="molecule type" value="Genomic_DNA"/>
</dbReference>
<accession>A0AAV6QAD9</accession>
<evidence type="ECO:0000313" key="2">
    <source>
        <dbReference type="EMBL" id="KAG7485497.1"/>
    </source>
</evidence>
<feature type="compositionally biased region" description="Basic and acidic residues" evidence="1">
    <location>
        <begin position="24"/>
        <end position="40"/>
    </location>
</feature>
<proteinExistence type="predicted"/>
<gene>
    <name evidence="2" type="ORF">JOB18_011352</name>
</gene>
<evidence type="ECO:0000313" key="3">
    <source>
        <dbReference type="Proteomes" id="UP000693946"/>
    </source>
</evidence>
<dbReference type="AlphaFoldDB" id="A0AAV6QAD9"/>
<name>A0AAV6QAD9_SOLSE</name>
<keyword evidence="3" id="KW-1185">Reference proteome</keyword>
<protein>
    <submittedName>
        <fullName evidence="2">Uncharacterized protein</fullName>
    </submittedName>
</protein>
<dbReference type="Proteomes" id="UP000693946">
    <property type="component" value="Linkage Group LG6"/>
</dbReference>